<dbReference type="PANTHER" id="PTHR43283:SF14">
    <property type="entry name" value="BLL8153 PROTEIN"/>
    <property type="match status" value="1"/>
</dbReference>
<dbReference type="SUPFAM" id="SSF56601">
    <property type="entry name" value="beta-lactamase/transpeptidase-like"/>
    <property type="match status" value="1"/>
</dbReference>
<name>A0ABZ2VBW1_9RHOB</name>
<accession>A0ABZ2VBW1</accession>
<dbReference type="InterPro" id="IPR050789">
    <property type="entry name" value="Diverse_Enzym_Activities"/>
</dbReference>
<evidence type="ECO:0000259" key="1">
    <source>
        <dbReference type="Pfam" id="PF00144"/>
    </source>
</evidence>
<proteinExistence type="predicted"/>
<sequence>MKRLLKLMLVTALVLLAFGVWKRAEIIRLMGVLDLFSDEKIVANFSGMDQIFLHQQLSGEETDVSPLPQALPATLPPEVTDWVTARSVTSLVVLKDGAVVFEEYYQGTAADDLRINWSISKSYLSALFGVVLADGDIESIEDPVVKYVPELANSAYADARIVDVLQMQSGITFNEDYLDFFSDINRMGRVLALGRSMDAFAASQDENFAAPGEKWQYVSIDTHVIGMVIRGATGRTIHDLMREKILQPMGFEADPYFLTDGYGTAFVLGGLNTTTRDNARFGQMFANGGAWNGQQVVPADWVAASTRASANTAPGAIGYGYQWWMPDGSEPGQFLGRGIYGQYLYVDQVNDVVIATHGADRLFREPGVQRQNEEIFRLIAESLN</sequence>
<gene>
    <name evidence="2" type="ORF">AABB29_08110</name>
</gene>
<dbReference type="InterPro" id="IPR001466">
    <property type="entry name" value="Beta-lactam-related"/>
</dbReference>
<evidence type="ECO:0000313" key="3">
    <source>
        <dbReference type="Proteomes" id="UP001440612"/>
    </source>
</evidence>
<keyword evidence="3" id="KW-1185">Reference proteome</keyword>
<evidence type="ECO:0000313" key="2">
    <source>
        <dbReference type="EMBL" id="WZC50567.1"/>
    </source>
</evidence>
<dbReference type="PANTHER" id="PTHR43283">
    <property type="entry name" value="BETA-LACTAMASE-RELATED"/>
    <property type="match status" value="1"/>
</dbReference>
<feature type="domain" description="Beta-lactamase-related" evidence="1">
    <location>
        <begin position="89"/>
        <end position="355"/>
    </location>
</feature>
<dbReference type="InterPro" id="IPR012338">
    <property type="entry name" value="Beta-lactam/transpept-like"/>
</dbReference>
<protein>
    <submittedName>
        <fullName evidence="2">Serine hydrolase domain-containing protein</fullName>
        <ecNumber evidence="2">3.-.-.-</ecNumber>
    </submittedName>
</protein>
<reference evidence="3" key="1">
    <citation type="submission" date="2024-04" db="EMBL/GenBank/DDBJ databases">
        <title>Phylogenomic analyses of a clade within the roseobacter group suggest taxonomic reassignments of species of the genera Aestuariivita, Citreicella, Loktanella, Nautella, Pelagibaca, Ruegeria, Thalassobius, Thiobacimonas and Tropicibacter, and the proposal o.</title>
        <authorList>
            <person name="Jeon C.O."/>
        </authorList>
    </citation>
    <scope>NUCLEOTIDE SEQUENCE [LARGE SCALE GENOMIC DNA]</scope>
    <source>
        <strain evidence="3">BS5-3</strain>
    </source>
</reference>
<dbReference type="GO" id="GO:0016787">
    <property type="term" value="F:hydrolase activity"/>
    <property type="evidence" value="ECO:0007669"/>
    <property type="project" value="UniProtKB-KW"/>
</dbReference>
<dbReference type="EMBL" id="CP150951">
    <property type="protein sequence ID" value="WZC50567.1"/>
    <property type="molecule type" value="Genomic_DNA"/>
</dbReference>
<dbReference type="RefSeq" id="WP_341368669.1">
    <property type="nucleotide sequence ID" value="NZ_CP150951.2"/>
</dbReference>
<dbReference type="EC" id="3.-.-.-" evidence="2"/>
<dbReference type="Proteomes" id="UP001440612">
    <property type="component" value="Chromosome"/>
</dbReference>
<organism evidence="2 3">
    <name type="scientific">Yoonia phaeophyticola</name>
    <dbReference type="NCBI Taxonomy" id="3137369"/>
    <lineage>
        <taxon>Bacteria</taxon>
        <taxon>Pseudomonadati</taxon>
        <taxon>Pseudomonadota</taxon>
        <taxon>Alphaproteobacteria</taxon>
        <taxon>Rhodobacterales</taxon>
        <taxon>Paracoccaceae</taxon>
        <taxon>Yoonia</taxon>
    </lineage>
</organism>
<keyword evidence="2" id="KW-0378">Hydrolase</keyword>
<dbReference type="Pfam" id="PF00144">
    <property type="entry name" value="Beta-lactamase"/>
    <property type="match status" value="1"/>
</dbReference>
<dbReference type="Gene3D" id="3.40.710.10">
    <property type="entry name" value="DD-peptidase/beta-lactamase superfamily"/>
    <property type="match status" value="1"/>
</dbReference>